<dbReference type="InterPro" id="IPR017441">
    <property type="entry name" value="Protein_kinase_ATP_BS"/>
</dbReference>
<evidence type="ECO:0000256" key="5">
    <source>
        <dbReference type="ARBA" id="ARBA00022840"/>
    </source>
</evidence>
<evidence type="ECO:0000256" key="4">
    <source>
        <dbReference type="ARBA" id="ARBA00022777"/>
    </source>
</evidence>
<dbReference type="InterPro" id="IPR001245">
    <property type="entry name" value="Ser-Thr/Tyr_kinase_cat_dom"/>
</dbReference>
<evidence type="ECO:0000256" key="1">
    <source>
        <dbReference type="ARBA" id="ARBA00022527"/>
    </source>
</evidence>
<dbReference type="InterPro" id="IPR011009">
    <property type="entry name" value="Kinase-like_dom_sf"/>
</dbReference>
<dbReference type="SUPFAM" id="SSF56112">
    <property type="entry name" value="Protein kinase-like (PK-like)"/>
    <property type="match status" value="1"/>
</dbReference>
<gene>
    <name evidence="9" type="ORF">OIU79_031282</name>
</gene>
<dbReference type="InterPro" id="IPR000719">
    <property type="entry name" value="Prot_kinase_dom"/>
</dbReference>
<dbReference type="GO" id="GO:0004674">
    <property type="term" value="F:protein serine/threonine kinase activity"/>
    <property type="evidence" value="ECO:0007669"/>
    <property type="project" value="UniProtKB-KW"/>
</dbReference>
<dbReference type="Proteomes" id="UP001151532">
    <property type="component" value="Chromosome 19"/>
</dbReference>
<dbReference type="PANTHER" id="PTHR47989">
    <property type="entry name" value="OS01G0750732 PROTEIN"/>
    <property type="match status" value="1"/>
</dbReference>
<evidence type="ECO:0000313" key="9">
    <source>
        <dbReference type="EMBL" id="KAJ6745100.1"/>
    </source>
</evidence>
<keyword evidence="1" id="KW-0723">Serine/threonine-protein kinase</keyword>
<keyword evidence="2" id="KW-0808">Transferase</keyword>
<dbReference type="PANTHER" id="PTHR47989:SF62">
    <property type="entry name" value="OS05G0423500 PROTEIN"/>
    <property type="match status" value="1"/>
</dbReference>
<evidence type="ECO:0000256" key="7">
    <source>
        <dbReference type="SAM" id="MobiDB-lite"/>
    </source>
</evidence>
<dbReference type="GO" id="GO:0005524">
    <property type="term" value="F:ATP binding"/>
    <property type="evidence" value="ECO:0007669"/>
    <property type="project" value="UniProtKB-UniRule"/>
</dbReference>
<evidence type="ECO:0000256" key="6">
    <source>
        <dbReference type="PROSITE-ProRule" id="PRU10141"/>
    </source>
</evidence>
<sequence>MALATNKFSSSSQVGRGGYGKVYKGILADGRTVAIKRAEEGSLQGEKEFLTEIELLSRLHHRNLVSLLGYCDEQGEQMLVYEFMPNGTLRDHLSVKGKETLSFAKRMKIAVASAKGILYLHTEADPPRYRRECARSYIYSCEGHSSTFTYYSHGKNIVREVHIAYQSGMILSIIDEQMGSYPSDCVDKFLTLAMKCCNGETDARPSMADVVRELESIWHMVSESDTATTDITSIDNGEEMTPPPSSSMMTNPCVSSEVSGSDLVSGVVPTIPPR</sequence>
<evidence type="ECO:0000256" key="3">
    <source>
        <dbReference type="ARBA" id="ARBA00022741"/>
    </source>
</evidence>
<evidence type="ECO:0000313" key="10">
    <source>
        <dbReference type="Proteomes" id="UP001151532"/>
    </source>
</evidence>
<evidence type="ECO:0000256" key="2">
    <source>
        <dbReference type="ARBA" id="ARBA00022679"/>
    </source>
</evidence>
<feature type="region of interest" description="Disordered" evidence="7">
    <location>
        <begin position="233"/>
        <end position="274"/>
    </location>
</feature>
<feature type="binding site" evidence="6">
    <location>
        <position position="36"/>
    </location>
    <ligand>
        <name>ATP</name>
        <dbReference type="ChEBI" id="CHEBI:30616"/>
    </ligand>
</feature>
<proteinExistence type="predicted"/>
<comment type="caution">
    <text evidence="9">The sequence shown here is derived from an EMBL/GenBank/DDBJ whole genome shotgun (WGS) entry which is preliminary data.</text>
</comment>
<reference evidence="9" key="2">
    <citation type="journal article" date="2023" name="Int. J. Mol. Sci.">
        <title>De Novo Assembly and Annotation of 11 Diverse Shrub Willow (Salix) Genomes Reveals Novel Gene Organization in Sex-Linked Regions.</title>
        <authorList>
            <person name="Hyden B."/>
            <person name="Feng K."/>
            <person name="Yates T.B."/>
            <person name="Jawdy S."/>
            <person name="Cereghino C."/>
            <person name="Smart L.B."/>
            <person name="Muchero W."/>
        </authorList>
    </citation>
    <scope>NUCLEOTIDE SEQUENCE</scope>
    <source>
        <tissue evidence="9">Shoot tip</tissue>
    </source>
</reference>
<keyword evidence="9" id="KW-0675">Receptor</keyword>
<dbReference type="PROSITE" id="PS00107">
    <property type="entry name" value="PROTEIN_KINASE_ATP"/>
    <property type="match status" value="1"/>
</dbReference>
<organism evidence="9 10">
    <name type="scientific">Salix purpurea</name>
    <name type="common">Purple osier willow</name>
    <dbReference type="NCBI Taxonomy" id="77065"/>
    <lineage>
        <taxon>Eukaryota</taxon>
        <taxon>Viridiplantae</taxon>
        <taxon>Streptophyta</taxon>
        <taxon>Embryophyta</taxon>
        <taxon>Tracheophyta</taxon>
        <taxon>Spermatophyta</taxon>
        <taxon>Magnoliopsida</taxon>
        <taxon>eudicotyledons</taxon>
        <taxon>Gunneridae</taxon>
        <taxon>Pentapetalae</taxon>
        <taxon>rosids</taxon>
        <taxon>fabids</taxon>
        <taxon>Malpighiales</taxon>
        <taxon>Salicaceae</taxon>
        <taxon>Saliceae</taxon>
        <taxon>Salix</taxon>
    </lineage>
</organism>
<dbReference type="PROSITE" id="PS50011">
    <property type="entry name" value="PROTEIN_KINASE_DOM"/>
    <property type="match status" value="1"/>
</dbReference>
<dbReference type="Pfam" id="PF07714">
    <property type="entry name" value="PK_Tyr_Ser-Thr"/>
    <property type="match status" value="1"/>
</dbReference>
<keyword evidence="10" id="KW-1185">Reference proteome</keyword>
<name>A0A9Q0VAE9_SALPP</name>
<keyword evidence="3 6" id="KW-0547">Nucleotide-binding</keyword>
<dbReference type="EMBL" id="JAPFFK010000009">
    <property type="protein sequence ID" value="KAJ6745100.1"/>
    <property type="molecule type" value="Genomic_DNA"/>
</dbReference>
<accession>A0A9Q0VAE9</accession>
<feature type="domain" description="Protein kinase" evidence="8">
    <location>
        <begin position="8"/>
        <end position="274"/>
    </location>
</feature>
<dbReference type="Gene3D" id="1.10.510.10">
    <property type="entry name" value="Transferase(Phosphotransferase) domain 1"/>
    <property type="match status" value="1"/>
</dbReference>
<evidence type="ECO:0000259" key="8">
    <source>
        <dbReference type="PROSITE" id="PS50011"/>
    </source>
</evidence>
<protein>
    <submittedName>
        <fullName evidence="9">RECEPTOR-LIKE PROTEIN 55</fullName>
    </submittedName>
</protein>
<dbReference type="FunFam" id="3.30.200.20:FF:000039">
    <property type="entry name" value="receptor-like protein kinase FERONIA"/>
    <property type="match status" value="1"/>
</dbReference>
<dbReference type="AlphaFoldDB" id="A0A9Q0VAE9"/>
<dbReference type="OrthoDB" id="2020077at2759"/>
<keyword evidence="5 6" id="KW-0067">ATP-binding</keyword>
<keyword evidence="4" id="KW-0418">Kinase</keyword>
<dbReference type="Gene3D" id="3.30.200.20">
    <property type="entry name" value="Phosphorylase Kinase, domain 1"/>
    <property type="match status" value="1"/>
</dbReference>
<reference evidence="9" key="1">
    <citation type="submission" date="2022-11" db="EMBL/GenBank/DDBJ databases">
        <authorList>
            <person name="Hyden B.L."/>
            <person name="Feng K."/>
            <person name="Yates T."/>
            <person name="Jawdy S."/>
            <person name="Smart L.B."/>
            <person name="Muchero W."/>
        </authorList>
    </citation>
    <scope>NUCLEOTIDE SEQUENCE</scope>
    <source>
        <tissue evidence="9">Shoot tip</tissue>
    </source>
</reference>